<evidence type="ECO:0000313" key="2">
    <source>
        <dbReference type="Proteomes" id="UP001241110"/>
    </source>
</evidence>
<evidence type="ECO:0000313" key="1">
    <source>
        <dbReference type="EMBL" id="MDJ1484317.1"/>
    </source>
</evidence>
<proteinExistence type="predicted"/>
<dbReference type="RefSeq" id="WP_313985464.1">
    <property type="nucleotide sequence ID" value="NZ_JASJOS010000014.1"/>
</dbReference>
<gene>
    <name evidence="1" type="ORF">QNI16_27720</name>
</gene>
<dbReference type="AlphaFoldDB" id="A0AAE3QRV2"/>
<organism evidence="1 2">
    <name type="scientific">Xanthocytophaga flava</name>
    <dbReference type="NCBI Taxonomy" id="3048013"/>
    <lineage>
        <taxon>Bacteria</taxon>
        <taxon>Pseudomonadati</taxon>
        <taxon>Bacteroidota</taxon>
        <taxon>Cytophagia</taxon>
        <taxon>Cytophagales</taxon>
        <taxon>Rhodocytophagaceae</taxon>
        <taxon>Xanthocytophaga</taxon>
    </lineage>
</organism>
<comment type="caution">
    <text evidence="1">The sequence shown here is derived from an EMBL/GenBank/DDBJ whole genome shotgun (WGS) entry which is preliminary data.</text>
</comment>
<accession>A0AAE3QRV2</accession>
<reference evidence="1" key="1">
    <citation type="submission" date="2023-05" db="EMBL/GenBank/DDBJ databases">
        <authorList>
            <person name="Zhang X."/>
        </authorList>
    </citation>
    <scope>NUCLEOTIDE SEQUENCE</scope>
    <source>
        <strain evidence="1">YF14B1</strain>
    </source>
</reference>
<dbReference type="Proteomes" id="UP001241110">
    <property type="component" value="Unassembled WGS sequence"/>
</dbReference>
<name>A0AAE3QRV2_9BACT</name>
<sequence>MNIPDKLPIERIEDYHTHHLGKSRDGRLFWGYTTFVYSVPLSTIQDDNSLKFRRDYAVFHTFDRDGNYINTQYYFGGTADRCDQEELENKLDEWVSQLGETEYTDIEIKLFQTVIDGFVFGLIPDEEFSLINLEPSATISFLEPWDGGYYT</sequence>
<dbReference type="EMBL" id="JASJOS010000014">
    <property type="protein sequence ID" value="MDJ1484317.1"/>
    <property type="molecule type" value="Genomic_DNA"/>
</dbReference>
<protein>
    <submittedName>
        <fullName evidence="1">Uncharacterized protein</fullName>
    </submittedName>
</protein>